<keyword evidence="2" id="KW-1185">Reference proteome</keyword>
<reference evidence="3" key="1">
    <citation type="submission" date="2017-02" db="UniProtKB">
        <authorList>
            <consortium name="WormBaseParasite"/>
        </authorList>
    </citation>
    <scope>IDENTIFICATION</scope>
</reference>
<name>A0A0N5AZ74_9BILA</name>
<evidence type="ECO:0000313" key="2">
    <source>
        <dbReference type="Proteomes" id="UP000046393"/>
    </source>
</evidence>
<evidence type="ECO:0000313" key="3">
    <source>
        <dbReference type="WBParaSite" id="SMUV_0001029401-mRNA-1"/>
    </source>
</evidence>
<dbReference type="AlphaFoldDB" id="A0A0N5AZ74"/>
<sequence>MSFCGALLQSASPPSSSPGCNLSSSYSHLSNTSNIDVDDYLLGYQRSDPDSRIRQRLEASRQGMLQLETLRNKHQKLMKEMRLRLSRFTELSKKQNSTVNKRVDSITAASNSEETRSESPISCCFSHRSSVSVDSGCASIASDPSVSSNGSTIAYNNYSTKSNDGQTENSENITSMKNNQEIVATAIESATALRCHGTKRYIRHWQRPKSLCAFLENNLLVDSYSFSQITPPPMHRKITTPVARSESVQTRRPPIAESCCDVRLDTAKQYLLTPMPFLNRQPQPVFHASRVFVERSSPRNRRPQSMLVTSRTMADDDDKSECFANLTKEQSFASTSDVSPAFDLSRFQMLRSSNPELKKTAEYTSRETCLNRQNNCQNEALLFEQSRRRLVPEKKWKESEDL</sequence>
<evidence type="ECO:0000256" key="1">
    <source>
        <dbReference type="SAM" id="MobiDB-lite"/>
    </source>
</evidence>
<accession>A0A0N5AZ74</accession>
<protein>
    <submittedName>
        <fullName evidence="3">Uncharacterized protein</fullName>
    </submittedName>
</protein>
<feature type="region of interest" description="Disordered" evidence="1">
    <location>
        <begin position="1"/>
        <end position="25"/>
    </location>
</feature>
<proteinExistence type="predicted"/>
<feature type="compositionally biased region" description="Low complexity" evidence="1">
    <location>
        <begin position="10"/>
        <end position="25"/>
    </location>
</feature>
<dbReference type="Proteomes" id="UP000046393">
    <property type="component" value="Unplaced"/>
</dbReference>
<organism evidence="2 3">
    <name type="scientific">Syphacia muris</name>
    <dbReference type="NCBI Taxonomy" id="451379"/>
    <lineage>
        <taxon>Eukaryota</taxon>
        <taxon>Metazoa</taxon>
        <taxon>Ecdysozoa</taxon>
        <taxon>Nematoda</taxon>
        <taxon>Chromadorea</taxon>
        <taxon>Rhabditida</taxon>
        <taxon>Spirurina</taxon>
        <taxon>Oxyuridomorpha</taxon>
        <taxon>Oxyuroidea</taxon>
        <taxon>Oxyuridae</taxon>
        <taxon>Syphacia</taxon>
    </lineage>
</organism>
<dbReference type="WBParaSite" id="SMUV_0001029401-mRNA-1">
    <property type="protein sequence ID" value="SMUV_0001029401-mRNA-1"/>
    <property type="gene ID" value="SMUV_0001029401"/>
</dbReference>